<gene>
    <name evidence="2" type="ORF">OSIN01602_LOCUS20709</name>
</gene>
<feature type="chain" id="PRO_5031444740" evidence="1">
    <location>
        <begin position="22"/>
        <end position="180"/>
    </location>
</feature>
<dbReference type="InterPro" id="IPR036249">
    <property type="entry name" value="Thioredoxin-like_sf"/>
</dbReference>
<dbReference type="CDD" id="cd02980">
    <property type="entry name" value="TRX_Fd_family"/>
    <property type="match status" value="1"/>
</dbReference>
<organism evidence="2">
    <name type="scientific">Trieres chinensis</name>
    <name type="common">Marine centric diatom</name>
    <name type="synonym">Odontella sinensis</name>
    <dbReference type="NCBI Taxonomy" id="1514140"/>
    <lineage>
        <taxon>Eukaryota</taxon>
        <taxon>Sar</taxon>
        <taxon>Stramenopiles</taxon>
        <taxon>Ochrophyta</taxon>
        <taxon>Bacillariophyta</taxon>
        <taxon>Mediophyceae</taxon>
        <taxon>Biddulphiophycidae</taxon>
        <taxon>Eupodiscales</taxon>
        <taxon>Parodontellaceae</taxon>
        <taxon>Trieres</taxon>
    </lineage>
</organism>
<dbReference type="Gene3D" id="3.40.30.10">
    <property type="entry name" value="Glutaredoxin"/>
    <property type="match status" value="1"/>
</dbReference>
<name>A0A7S2A844_TRICV</name>
<feature type="signal peptide" evidence="1">
    <location>
        <begin position="1"/>
        <end position="21"/>
    </location>
</feature>
<dbReference type="EMBL" id="HBGO01035810">
    <property type="protein sequence ID" value="CAD9360407.1"/>
    <property type="molecule type" value="Transcribed_RNA"/>
</dbReference>
<reference evidence="2" key="1">
    <citation type="submission" date="2021-01" db="EMBL/GenBank/DDBJ databases">
        <authorList>
            <person name="Corre E."/>
            <person name="Pelletier E."/>
            <person name="Niang G."/>
            <person name="Scheremetjew M."/>
            <person name="Finn R."/>
            <person name="Kale V."/>
            <person name="Holt S."/>
            <person name="Cochrane G."/>
            <person name="Meng A."/>
            <person name="Brown T."/>
            <person name="Cohen L."/>
        </authorList>
    </citation>
    <scope>NUCLEOTIDE SEQUENCE</scope>
    <source>
        <strain evidence="2">Grunow 1884</strain>
    </source>
</reference>
<dbReference type="AlphaFoldDB" id="A0A7S2A844"/>
<keyword evidence="1" id="KW-0732">Signal</keyword>
<dbReference type="SUPFAM" id="SSF52833">
    <property type="entry name" value="Thioredoxin-like"/>
    <property type="match status" value="1"/>
</dbReference>
<proteinExistence type="predicted"/>
<evidence type="ECO:0000256" key="1">
    <source>
        <dbReference type="SAM" id="SignalP"/>
    </source>
</evidence>
<sequence>MRLIMAAFAAQASFIAAGTSAFLNERSMTGPTPVRTRNVLTRHAMTRLEELTSSIELDPNQCEKFKVLTCMATSCSRKLKSLGVDEFATFGALWQRKEDANANGLQVEESSCLGSCKFGPCVAVEHEDYVGAVSLEGMTQDEFNARAFHSVITDEDMDRVWQSVANAICIMANEEQEEAE</sequence>
<accession>A0A7S2A844</accession>
<evidence type="ECO:0000313" key="2">
    <source>
        <dbReference type="EMBL" id="CAD9360407.1"/>
    </source>
</evidence>
<protein>
    <submittedName>
        <fullName evidence="2">Uncharacterized protein</fullName>
    </submittedName>
</protein>